<evidence type="ECO:0000313" key="2">
    <source>
        <dbReference type="RefSeq" id="XP_010445149.1"/>
    </source>
</evidence>
<accession>A0ABM0URR8</accession>
<dbReference type="PANTHER" id="PTHR45187">
    <property type="entry name" value="RHODANESE-LIKE DOMAIN-CONTAINING PROTEIN 11, CHLOROPLASTIC"/>
    <property type="match status" value="1"/>
</dbReference>
<dbReference type="Proteomes" id="UP000694864">
    <property type="component" value="Chromosome 11"/>
</dbReference>
<dbReference type="GeneID" id="104727773"/>
<name>A0ABM0URR8_CAMSA</name>
<organism evidence="1 2">
    <name type="scientific">Camelina sativa</name>
    <name type="common">False flax</name>
    <name type="synonym">Myagrum sativum</name>
    <dbReference type="NCBI Taxonomy" id="90675"/>
    <lineage>
        <taxon>Eukaryota</taxon>
        <taxon>Viridiplantae</taxon>
        <taxon>Streptophyta</taxon>
        <taxon>Embryophyta</taxon>
        <taxon>Tracheophyta</taxon>
        <taxon>Spermatophyta</taxon>
        <taxon>Magnoliopsida</taxon>
        <taxon>eudicotyledons</taxon>
        <taxon>Gunneridae</taxon>
        <taxon>Pentapetalae</taxon>
        <taxon>rosids</taxon>
        <taxon>malvids</taxon>
        <taxon>Brassicales</taxon>
        <taxon>Brassicaceae</taxon>
        <taxon>Camelineae</taxon>
        <taxon>Camelina</taxon>
    </lineage>
</organism>
<dbReference type="RefSeq" id="XP_010445149.1">
    <property type="nucleotide sequence ID" value="XM_010446847.2"/>
</dbReference>
<gene>
    <name evidence="2" type="primary">LOC104727773</name>
</gene>
<evidence type="ECO:0000313" key="1">
    <source>
        <dbReference type="Proteomes" id="UP000694864"/>
    </source>
</evidence>
<reference evidence="1" key="1">
    <citation type="journal article" date="2014" name="Nat. Commun.">
        <title>The emerging biofuel crop Camelina sativa retains a highly undifferentiated hexaploid genome structure.</title>
        <authorList>
            <person name="Kagale S."/>
            <person name="Koh C."/>
            <person name="Nixon J."/>
            <person name="Bollina V."/>
            <person name="Clarke W.E."/>
            <person name="Tuteja R."/>
            <person name="Spillane C."/>
            <person name="Robinson S.J."/>
            <person name="Links M.G."/>
            <person name="Clarke C."/>
            <person name="Higgins E.E."/>
            <person name="Huebert T."/>
            <person name="Sharpe A.G."/>
            <person name="Parkin I.A."/>
        </authorList>
    </citation>
    <scope>NUCLEOTIDE SEQUENCE [LARGE SCALE GENOMIC DNA]</scope>
    <source>
        <strain evidence="1">cv. DH55</strain>
    </source>
</reference>
<proteinExistence type="predicted"/>
<keyword evidence="1" id="KW-1185">Reference proteome</keyword>
<dbReference type="PANTHER" id="PTHR45187:SF2">
    <property type="entry name" value="RHODANESE-LIKE DOMAIN-CONTAINING PROTEIN 11, CHLOROPLASTIC"/>
    <property type="match status" value="1"/>
</dbReference>
<protein>
    <submittedName>
        <fullName evidence="2">Rhodanese-like domain-containing protein 11, chloroplastic</fullName>
    </submittedName>
</protein>
<sequence length="152" mass="17162">MESLSLPVLNPLLASRSNLYKNQSSRMTSPLNNFPRGCSTSLSTVRRLRVGVVRMQAVDEDIDLKQMRDMAAAKKRWDGLLREGKVKLLTPREAGYAISLSNKPLLDVRPSSERNKYLTLIRTIDNLAEMGLGRTFKSPDVEPVYEPPIEIF</sequence>
<reference evidence="2" key="2">
    <citation type="submission" date="2025-08" db="UniProtKB">
        <authorList>
            <consortium name="RefSeq"/>
        </authorList>
    </citation>
    <scope>IDENTIFICATION</scope>
    <source>
        <tissue evidence="2">Leaf</tissue>
    </source>
</reference>
<dbReference type="InterPro" id="IPR044664">
    <property type="entry name" value="STR11-like"/>
</dbReference>